<dbReference type="Gene3D" id="3.40.50.300">
    <property type="entry name" value="P-loop containing nucleotide triphosphate hydrolases"/>
    <property type="match status" value="2"/>
</dbReference>
<dbReference type="GO" id="GO:0003677">
    <property type="term" value="F:DNA binding"/>
    <property type="evidence" value="ECO:0007669"/>
    <property type="project" value="UniProtKB-KW"/>
</dbReference>
<evidence type="ECO:0000256" key="10">
    <source>
        <dbReference type="ARBA" id="ARBA00048988"/>
    </source>
</evidence>
<reference evidence="14 15" key="1">
    <citation type="submission" date="2015-09" db="EMBL/GenBank/DDBJ databases">
        <title>Genome sequence of Oxobacter pfennigii DSM 3222.</title>
        <authorList>
            <person name="Poehlein A."/>
            <person name="Bengelsdorf F.R."/>
            <person name="Schiel-Bengelsdorf B."/>
            <person name="Duerre P."/>
            <person name="Daniel R."/>
        </authorList>
    </citation>
    <scope>NUCLEOTIDE SEQUENCE [LARGE SCALE GENOMIC DNA]</scope>
    <source>
        <strain evidence="14 15">DSM 3222</strain>
    </source>
</reference>
<dbReference type="InterPro" id="IPR014017">
    <property type="entry name" value="DNA_helicase_UvrD-like_C"/>
</dbReference>
<evidence type="ECO:0000256" key="2">
    <source>
        <dbReference type="ARBA" id="ARBA00022741"/>
    </source>
</evidence>
<dbReference type="GO" id="GO:0005829">
    <property type="term" value="C:cytosol"/>
    <property type="evidence" value="ECO:0007669"/>
    <property type="project" value="TreeGrafter"/>
</dbReference>
<evidence type="ECO:0000256" key="3">
    <source>
        <dbReference type="ARBA" id="ARBA00022801"/>
    </source>
</evidence>
<dbReference type="GO" id="GO:0005524">
    <property type="term" value="F:ATP binding"/>
    <property type="evidence" value="ECO:0007669"/>
    <property type="project" value="UniProtKB-UniRule"/>
</dbReference>
<dbReference type="Gene3D" id="1.10.10.160">
    <property type="match status" value="1"/>
</dbReference>
<accession>A0A0N8NSK3</accession>
<dbReference type="InterPro" id="IPR014016">
    <property type="entry name" value="UvrD-like_ATP-bd"/>
</dbReference>
<dbReference type="InterPro" id="IPR000212">
    <property type="entry name" value="DNA_helicase_UvrD/REP"/>
</dbReference>
<dbReference type="GO" id="GO:0033202">
    <property type="term" value="C:DNA helicase complex"/>
    <property type="evidence" value="ECO:0007669"/>
    <property type="project" value="TreeGrafter"/>
</dbReference>
<dbReference type="PROSITE" id="PS51217">
    <property type="entry name" value="UVRD_HELICASE_CTER"/>
    <property type="match status" value="1"/>
</dbReference>
<keyword evidence="5 11" id="KW-0067">ATP-binding</keyword>
<comment type="similarity">
    <text evidence="1">Belongs to the helicase family. UvrD subfamily.</text>
</comment>
<evidence type="ECO:0000256" key="7">
    <source>
        <dbReference type="ARBA" id="ARBA00023235"/>
    </source>
</evidence>
<comment type="catalytic activity">
    <reaction evidence="8">
        <text>Couples ATP hydrolysis with the unwinding of duplex DNA by translocating in the 3'-5' direction.</text>
        <dbReference type="EC" id="5.6.2.4"/>
    </reaction>
</comment>
<keyword evidence="4 11" id="KW-0347">Helicase</keyword>
<gene>
    <name evidence="14" type="primary">yjcD</name>
    <name evidence="14" type="ORF">OXPF_40570</name>
</gene>
<evidence type="ECO:0000256" key="5">
    <source>
        <dbReference type="ARBA" id="ARBA00022840"/>
    </source>
</evidence>
<feature type="domain" description="UvrD-like helicase ATP-binding" evidence="12">
    <location>
        <begin position="12"/>
        <end position="285"/>
    </location>
</feature>
<dbReference type="STRING" id="36849.OXPF_40570"/>
<keyword evidence="6" id="KW-0238">DNA-binding</keyword>
<dbReference type="AlphaFoldDB" id="A0A0N8NSK3"/>
<dbReference type="EMBL" id="LKET01000068">
    <property type="protein sequence ID" value="KPU42272.1"/>
    <property type="molecule type" value="Genomic_DNA"/>
</dbReference>
<proteinExistence type="inferred from homology"/>
<dbReference type="CDD" id="cd18807">
    <property type="entry name" value="SF1_C_UvrD"/>
    <property type="match status" value="1"/>
</dbReference>
<evidence type="ECO:0000256" key="9">
    <source>
        <dbReference type="ARBA" id="ARBA00034808"/>
    </source>
</evidence>
<dbReference type="GO" id="GO:0000725">
    <property type="term" value="P:recombinational repair"/>
    <property type="evidence" value="ECO:0007669"/>
    <property type="project" value="TreeGrafter"/>
</dbReference>
<dbReference type="InterPro" id="IPR013986">
    <property type="entry name" value="DExx_box_DNA_helicase_dom_sf"/>
</dbReference>
<keyword evidence="7" id="KW-0413">Isomerase</keyword>
<dbReference type="SUPFAM" id="SSF52540">
    <property type="entry name" value="P-loop containing nucleoside triphosphate hydrolases"/>
    <property type="match status" value="1"/>
</dbReference>
<dbReference type="PROSITE" id="PS51198">
    <property type="entry name" value="UVRD_HELICASE_ATP_BIND"/>
    <property type="match status" value="1"/>
</dbReference>
<dbReference type="Pfam" id="PF13361">
    <property type="entry name" value="UvrD_C"/>
    <property type="match status" value="1"/>
</dbReference>
<protein>
    <recommendedName>
        <fullName evidence="9">DNA 3'-5' helicase</fullName>
        <ecNumber evidence="9">5.6.2.4</ecNumber>
    </recommendedName>
</protein>
<feature type="domain" description="UvrD-like helicase C-terminal" evidence="13">
    <location>
        <begin position="286"/>
        <end position="555"/>
    </location>
</feature>
<dbReference type="RefSeq" id="WP_054877001.1">
    <property type="nucleotide sequence ID" value="NZ_LKET01000068.1"/>
</dbReference>
<evidence type="ECO:0000313" key="14">
    <source>
        <dbReference type="EMBL" id="KPU42272.1"/>
    </source>
</evidence>
<name>A0A0N8NSK3_9CLOT</name>
<comment type="catalytic activity">
    <reaction evidence="10">
        <text>ATP + H2O = ADP + phosphate + H(+)</text>
        <dbReference type="Rhea" id="RHEA:13065"/>
        <dbReference type="ChEBI" id="CHEBI:15377"/>
        <dbReference type="ChEBI" id="CHEBI:15378"/>
        <dbReference type="ChEBI" id="CHEBI:30616"/>
        <dbReference type="ChEBI" id="CHEBI:43474"/>
        <dbReference type="ChEBI" id="CHEBI:456216"/>
        <dbReference type="EC" id="5.6.2.4"/>
    </reaction>
</comment>
<dbReference type="Gene3D" id="1.10.486.10">
    <property type="entry name" value="PCRA, domain 4"/>
    <property type="match status" value="1"/>
</dbReference>
<evidence type="ECO:0000256" key="4">
    <source>
        <dbReference type="ARBA" id="ARBA00022806"/>
    </source>
</evidence>
<dbReference type="PANTHER" id="PTHR11070">
    <property type="entry name" value="UVRD / RECB / PCRA DNA HELICASE FAMILY MEMBER"/>
    <property type="match status" value="1"/>
</dbReference>
<evidence type="ECO:0000259" key="13">
    <source>
        <dbReference type="PROSITE" id="PS51217"/>
    </source>
</evidence>
<dbReference type="Pfam" id="PF00580">
    <property type="entry name" value="UvrD-helicase"/>
    <property type="match status" value="1"/>
</dbReference>
<feature type="binding site" evidence="11">
    <location>
        <begin position="33"/>
        <end position="40"/>
    </location>
    <ligand>
        <name>ATP</name>
        <dbReference type="ChEBI" id="CHEBI:30616"/>
    </ligand>
</feature>
<evidence type="ECO:0000313" key="15">
    <source>
        <dbReference type="Proteomes" id="UP000050326"/>
    </source>
</evidence>
<dbReference type="PANTHER" id="PTHR11070:SF2">
    <property type="entry name" value="ATP-DEPENDENT DNA HELICASE SRS2"/>
    <property type="match status" value="1"/>
</dbReference>
<dbReference type="GO" id="GO:0043138">
    <property type="term" value="F:3'-5' DNA helicase activity"/>
    <property type="evidence" value="ECO:0007669"/>
    <property type="project" value="UniProtKB-EC"/>
</dbReference>
<organism evidence="14 15">
    <name type="scientific">Oxobacter pfennigii</name>
    <dbReference type="NCBI Taxonomy" id="36849"/>
    <lineage>
        <taxon>Bacteria</taxon>
        <taxon>Bacillati</taxon>
        <taxon>Bacillota</taxon>
        <taxon>Clostridia</taxon>
        <taxon>Eubacteriales</taxon>
        <taxon>Clostridiaceae</taxon>
        <taxon>Oxobacter</taxon>
    </lineage>
</organism>
<evidence type="ECO:0000256" key="6">
    <source>
        <dbReference type="ARBA" id="ARBA00023125"/>
    </source>
</evidence>
<evidence type="ECO:0000256" key="11">
    <source>
        <dbReference type="PROSITE-ProRule" id="PRU00560"/>
    </source>
</evidence>
<sequence length="689" mass="78721">MDFFKSIQAKGLHYNNSQQDAITHVEGPLLVVAGPGSGKTSVITARAAHLIYKGITPSNILVITFTRAAANEMKSRFKDFPGITQDHYSKTEFGTFHSTFYKILNSYYGRHLPVLDQKKGFSAVKNILKALNEPVDDEIVQNTINDISIVRTSILTTDFKPQSISLSKLKRVLKEYESFKHSVNCIDFDDMMIMCKKVFETDDKALNFYRQKFKYILIDEFQDTNQIQYEIVKMLSHPLNNLCVVGDDDQSIYSFRGGMPDCLINFKKTFSSCKTVILDINYRSTQEIVDFAAKVIINNSSRMSKNLKSLREEGGSPKISFPQNEDLEGAFVADTIEDLKNKGYSYKDFAVLYRTNIQSRHIIDALIKRGIHFNIKDGLNNFYEHWICRDITCYLKLCINGSDAFSLAQIINRPVRYITREITDRVSYLCAKEGYNVFKAFEACGIKEFQNTKIKELSKNIESLKLMRPPAAVNYIRKIIGYDNYIRNYCMESNIDFEQLFDILDEYESSSAGFLNAYEFLSHIHEMSLKLKESTQNKAFIKDSITLSTVHSAKGLEFSNVFLIGAVEGFFPHKKCIKTGEHIDEERRLFYVAVTRAKNNLFICAPQSRNGAKQAASRFLMEASSNQKEPLRHKSFSLNSGDLISHKIFGTGKIMSVKKDLISVLFYNRKGLKDLDIETCVDNKLIEKS</sequence>
<comment type="caution">
    <text evidence="14">The sequence shown here is derived from an EMBL/GenBank/DDBJ whole genome shotgun (WGS) entry which is preliminary data.</text>
</comment>
<dbReference type="OrthoDB" id="9810135at2"/>
<dbReference type="PATRIC" id="fig|36849.3.peg.4288"/>
<evidence type="ECO:0000256" key="1">
    <source>
        <dbReference type="ARBA" id="ARBA00009922"/>
    </source>
</evidence>
<evidence type="ECO:0000256" key="8">
    <source>
        <dbReference type="ARBA" id="ARBA00034617"/>
    </source>
</evidence>
<dbReference type="CDD" id="cd17932">
    <property type="entry name" value="DEXQc_UvrD"/>
    <property type="match status" value="1"/>
</dbReference>
<dbReference type="EC" id="5.6.2.4" evidence="9"/>
<dbReference type="Proteomes" id="UP000050326">
    <property type="component" value="Unassembled WGS sequence"/>
</dbReference>
<evidence type="ECO:0000259" key="12">
    <source>
        <dbReference type="PROSITE" id="PS51198"/>
    </source>
</evidence>
<keyword evidence="2 11" id="KW-0547">Nucleotide-binding</keyword>
<dbReference type="GO" id="GO:0016887">
    <property type="term" value="F:ATP hydrolysis activity"/>
    <property type="evidence" value="ECO:0007669"/>
    <property type="project" value="RHEA"/>
</dbReference>
<keyword evidence="3 11" id="KW-0378">Hydrolase</keyword>
<dbReference type="InterPro" id="IPR027417">
    <property type="entry name" value="P-loop_NTPase"/>
</dbReference>
<keyword evidence="15" id="KW-1185">Reference proteome</keyword>